<reference evidence="9 10" key="1">
    <citation type="submission" date="2024-09" db="EMBL/GenBank/DDBJ databases">
        <title>Chromosome-scale assembly of Riccia fluitans.</title>
        <authorList>
            <person name="Paukszto L."/>
            <person name="Sawicki J."/>
            <person name="Karawczyk K."/>
            <person name="Piernik-Szablinska J."/>
            <person name="Szczecinska M."/>
            <person name="Mazdziarz M."/>
        </authorList>
    </citation>
    <scope>NUCLEOTIDE SEQUENCE [LARGE SCALE GENOMIC DNA]</scope>
    <source>
        <strain evidence="9">Rf_01</strain>
        <tissue evidence="9">Aerial parts of the thallus</tissue>
    </source>
</reference>
<evidence type="ECO:0000313" key="10">
    <source>
        <dbReference type="Proteomes" id="UP001605036"/>
    </source>
</evidence>
<dbReference type="Pfam" id="PF00560">
    <property type="entry name" value="LRR_1"/>
    <property type="match status" value="1"/>
</dbReference>
<feature type="domain" description="Malectin-like" evidence="8">
    <location>
        <begin position="38"/>
        <end position="278"/>
    </location>
</feature>
<proteinExistence type="predicted"/>
<feature type="transmembrane region" description="Helical" evidence="7">
    <location>
        <begin position="444"/>
        <end position="464"/>
    </location>
</feature>
<keyword evidence="3 7" id="KW-0812">Transmembrane</keyword>
<accession>A0ABD1Z0G7</accession>
<evidence type="ECO:0000256" key="7">
    <source>
        <dbReference type="SAM" id="Phobius"/>
    </source>
</evidence>
<dbReference type="PANTHER" id="PTHR45631:SF68">
    <property type="entry name" value="REPEAT FAMILY PROTEIN, PUTATIVE, EXPRESSED-RELATED"/>
    <property type="match status" value="1"/>
</dbReference>
<dbReference type="EMBL" id="JBHFFA010000003">
    <property type="protein sequence ID" value="KAL2636104.1"/>
    <property type="molecule type" value="Genomic_DNA"/>
</dbReference>
<name>A0ABD1Z0G7_9MARC</name>
<evidence type="ECO:0000313" key="9">
    <source>
        <dbReference type="EMBL" id="KAL2636104.1"/>
    </source>
</evidence>
<dbReference type="Proteomes" id="UP001605036">
    <property type="component" value="Unassembled WGS sequence"/>
</dbReference>
<keyword evidence="4" id="KW-0677">Repeat</keyword>
<gene>
    <name evidence="9" type="ORF">R1flu_007583</name>
</gene>
<keyword evidence="10" id="KW-1185">Reference proteome</keyword>
<dbReference type="PANTHER" id="PTHR45631">
    <property type="entry name" value="OS07G0107800 PROTEIN-RELATED"/>
    <property type="match status" value="1"/>
</dbReference>
<evidence type="ECO:0000256" key="4">
    <source>
        <dbReference type="ARBA" id="ARBA00022737"/>
    </source>
</evidence>
<dbReference type="SUPFAM" id="SSF52058">
    <property type="entry name" value="L domain-like"/>
    <property type="match status" value="1"/>
</dbReference>
<keyword evidence="2" id="KW-0433">Leucine-rich repeat</keyword>
<dbReference type="AlphaFoldDB" id="A0ABD1Z0G7"/>
<dbReference type="Gene3D" id="3.80.10.10">
    <property type="entry name" value="Ribonuclease Inhibitor"/>
    <property type="match status" value="1"/>
</dbReference>
<keyword evidence="6 7" id="KW-0472">Membrane</keyword>
<dbReference type="GO" id="GO:0016020">
    <property type="term" value="C:membrane"/>
    <property type="evidence" value="ECO:0007669"/>
    <property type="project" value="UniProtKB-SubCell"/>
</dbReference>
<comment type="subcellular location">
    <subcellularLocation>
        <location evidence="1">Membrane</location>
        <topology evidence="1">Single-pass membrane protein</topology>
    </subcellularLocation>
</comment>
<comment type="caution">
    <text evidence="9">The sequence shown here is derived from an EMBL/GenBank/DDBJ whole genome shotgun (WGS) entry which is preliminary data.</text>
</comment>
<dbReference type="InterPro" id="IPR001611">
    <property type="entry name" value="Leu-rich_rpt"/>
</dbReference>
<evidence type="ECO:0000256" key="3">
    <source>
        <dbReference type="ARBA" id="ARBA00022692"/>
    </source>
</evidence>
<evidence type="ECO:0000259" key="8">
    <source>
        <dbReference type="Pfam" id="PF12819"/>
    </source>
</evidence>
<protein>
    <recommendedName>
        <fullName evidence="8">Malectin-like domain-containing protein</fullName>
    </recommendedName>
</protein>
<evidence type="ECO:0000256" key="5">
    <source>
        <dbReference type="ARBA" id="ARBA00022989"/>
    </source>
</evidence>
<evidence type="ECO:0000256" key="2">
    <source>
        <dbReference type="ARBA" id="ARBA00022614"/>
    </source>
</evidence>
<dbReference type="FunFam" id="3.80.10.10:FF:000129">
    <property type="entry name" value="Leucine-rich repeat receptor-like kinase"/>
    <property type="match status" value="1"/>
</dbReference>
<dbReference type="InterPro" id="IPR032675">
    <property type="entry name" value="LRR_dom_sf"/>
</dbReference>
<keyword evidence="5 7" id="KW-1133">Transmembrane helix</keyword>
<dbReference type="Pfam" id="PF12819">
    <property type="entry name" value="Malectin_like"/>
    <property type="match status" value="1"/>
</dbReference>
<dbReference type="InterPro" id="IPR024788">
    <property type="entry name" value="Malectin-like_Carb-bd_dom"/>
</dbReference>
<evidence type="ECO:0000256" key="1">
    <source>
        <dbReference type="ARBA" id="ARBA00004167"/>
    </source>
</evidence>
<sequence>MTNSTDPVTGIQWTTDVPYISTGINQIIDRTASVDNSFSASIDSSSVDELSWTETEVDTVIELEYVVATSVTGDSISFCLIPNGTPAFINTLELRPLAVGMYDVVYKGKYLKMLTRLNCGASLTDPPVRYPDDPYDRIWYTPGVDYKVDGTKTTTKVPGPREVFDKPPVAVMQSAWIFSGLFWWSYNPGDYELGLTTTYYVNHFFAEIQTAIDLATDIRILNINLNCEKYFSNLTVDSSTTQLFNKRLNVSSIGTNFTFSPDPQSTLGAILNAGKIYASRDKVMSSTDAKDADALEVLKTSLGLKSWAGDPCLPVAFDWLSCDKGMTPRVISIKLSNFNLTGTIPSSIGDLTALMDLWLDNNKFQGAIPDLSKLAKLKTLFLQNNKFSGPIPADLESKSGLNLQTSGNDKLCAPTENCPILPPDLTDDSGTTGRGGSKSGVSGVVIGVIVVSGIAAIGGLLMLLKRLKSAPIEISCIKLQIC</sequence>
<evidence type="ECO:0000256" key="6">
    <source>
        <dbReference type="ARBA" id="ARBA00023136"/>
    </source>
</evidence>
<organism evidence="9 10">
    <name type="scientific">Riccia fluitans</name>
    <dbReference type="NCBI Taxonomy" id="41844"/>
    <lineage>
        <taxon>Eukaryota</taxon>
        <taxon>Viridiplantae</taxon>
        <taxon>Streptophyta</taxon>
        <taxon>Embryophyta</taxon>
        <taxon>Marchantiophyta</taxon>
        <taxon>Marchantiopsida</taxon>
        <taxon>Marchantiidae</taxon>
        <taxon>Marchantiales</taxon>
        <taxon>Ricciaceae</taxon>
        <taxon>Riccia</taxon>
    </lineage>
</organism>